<dbReference type="InterPro" id="IPR025827">
    <property type="entry name" value="Zn_ribbon_recom_dom"/>
</dbReference>
<dbReference type="PANTHER" id="PTHR30461">
    <property type="entry name" value="DNA-INVERTASE FROM LAMBDOID PROPHAGE"/>
    <property type="match status" value="1"/>
</dbReference>
<dbReference type="GO" id="GO:0000150">
    <property type="term" value="F:DNA strand exchange activity"/>
    <property type="evidence" value="ECO:0007669"/>
    <property type="project" value="InterPro"/>
</dbReference>
<protein>
    <submittedName>
        <fullName evidence="4">Recombinase family protein</fullName>
    </submittedName>
</protein>
<dbReference type="RefSeq" id="WP_227601060.1">
    <property type="nucleotide sequence ID" value="NZ_JAJEPX010000038.1"/>
</dbReference>
<dbReference type="SUPFAM" id="SSF53041">
    <property type="entry name" value="Resolvase-like"/>
    <property type="match status" value="1"/>
</dbReference>
<dbReference type="Pfam" id="PF13408">
    <property type="entry name" value="Zn_ribbon_recom"/>
    <property type="match status" value="1"/>
</dbReference>
<dbReference type="CDD" id="cd00338">
    <property type="entry name" value="Ser_Recombinase"/>
    <property type="match status" value="1"/>
</dbReference>
<sequence>MDIFTIRQLLRTTRLSDIPLRVTFYARVSTDSDEQLNSLDNQIGYYRDYITRNPAWTFIDGYIDEGLSGMTTRKRDNFQRMVQDAKDDKFDLILTKEITRFARNTLDSIRYTRELLSAGVGVFFQNDNINTFDEDSELRLTIMSGIAQDELRKLSSRVKFGHQQAIKNNVVLGNSRIFGYRKDSKRLVIDETEAPMVRELFTLYATDHYSMKQIENLFWEKGYRNHNGKKIAHTTMSGMIANPKYKGYYVGNKVRIVDMFTKKQKFLPPEEWVMFKDESGEIVPAIVSEELWDAANAVLTRRSKDVKHRQNLCNHDNLLTGKLFCTHCGAAYYRRDAKDRKGNVNSKWVCSGKIKNGKDSCPSLPLYEQELKPVLMDVFKEADVNADELIERYISMYRSLCQDDTGLAQEIDMQRTRRDLAEKKKSKLLEYNVTGQITDADFLKMNRQCDEEIEQCSRSLAELEEQQNSRADLNAHIAEIRRVLQAARDDAVNGLINRDFVQKYIDRIFVTVDNDKIQLQIKLFTSESTMRYLEKLERRSGHTFKKMIESYEQNMANQG</sequence>
<evidence type="ECO:0000313" key="5">
    <source>
        <dbReference type="Proteomes" id="UP001298753"/>
    </source>
</evidence>
<proteinExistence type="predicted"/>
<evidence type="ECO:0000256" key="1">
    <source>
        <dbReference type="SAM" id="Coils"/>
    </source>
</evidence>
<dbReference type="EMBL" id="JAJEPX010000038">
    <property type="protein sequence ID" value="MCC2177557.1"/>
    <property type="molecule type" value="Genomic_DNA"/>
</dbReference>
<dbReference type="AlphaFoldDB" id="A0AAW4W3K5"/>
<comment type="caution">
    <text evidence="4">The sequence shown here is derived from an EMBL/GenBank/DDBJ whole genome shotgun (WGS) entry which is preliminary data.</text>
</comment>
<dbReference type="Proteomes" id="UP001298753">
    <property type="component" value="Unassembled WGS sequence"/>
</dbReference>
<evidence type="ECO:0000313" key="4">
    <source>
        <dbReference type="EMBL" id="MCC2177557.1"/>
    </source>
</evidence>
<dbReference type="Pfam" id="PF07508">
    <property type="entry name" value="Recombinase"/>
    <property type="match status" value="1"/>
</dbReference>
<dbReference type="GO" id="GO:0003677">
    <property type="term" value="F:DNA binding"/>
    <property type="evidence" value="ECO:0007669"/>
    <property type="project" value="InterPro"/>
</dbReference>
<keyword evidence="5" id="KW-1185">Reference proteome</keyword>
<accession>A0AAW4W3K5</accession>
<dbReference type="Pfam" id="PF00239">
    <property type="entry name" value="Resolvase"/>
    <property type="match status" value="1"/>
</dbReference>
<organism evidence="4 5">
    <name type="scientific">Agathobaculum butyriciproducens</name>
    <dbReference type="NCBI Taxonomy" id="1628085"/>
    <lineage>
        <taxon>Bacteria</taxon>
        <taxon>Bacillati</taxon>
        <taxon>Bacillota</taxon>
        <taxon>Clostridia</taxon>
        <taxon>Eubacteriales</taxon>
        <taxon>Butyricicoccaceae</taxon>
        <taxon>Agathobaculum</taxon>
    </lineage>
</organism>
<dbReference type="PANTHER" id="PTHR30461:SF23">
    <property type="entry name" value="DNA RECOMBINASE-RELATED"/>
    <property type="match status" value="1"/>
</dbReference>
<dbReference type="InterPro" id="IPR038109">
    <property type="entry name" value="DNA_bind_recomb_sf"/>
</dbReference>
<feature type="domain" description="Resolvase/invertase-type recombinase catalytic" evidence="2">
    <location>
        <begin position="21"/>
        <end position="169"/>
    </location>
</feature>
<evidence type="ECO:0000259" key="3">
    <source>
        <dbReference type="PROSITE" id="PS51737"/>
    </source>
</evidence>
<keyword evidence="1" id="KW-0175">Coiled coil</keyword>
<evidence type="ECO:0000259" key="2">
    <source>
        <dbReference type="PROSITE" id="PS51736"/>
    </source>
</evidence>
<reference evidence="4 5" key="1">
    <citation type="submission" date="2021-10" db="EMBL/GenBank/DDBJ databases">
        <title>Anaerobic single-cell dispensing facilitates the cultivation of human gut bacteria.</title>
        <authorList>
            <person name="Afrizal A."/>
        </authorList>
    </citation>
    <scope>NUCLEOTIDE SEQUENCE [LARGE SCALE GENOMIC DNA]</scope>
    <source>
        <strain evidence="4 5">CLA-AA-H270</strain>
    </source>
</reference>
<dbReference type="Gene3D" id="3.90.1750.20">
    <property type="entry name" value="Putative Large Serine Recombinase, Chain B, Domain 2"/>
    <property type="match status" value="1"/>
</dbReference>
<dbReference type="InterPro" id="IPR011109">
    <property type="entry name" value="DNA_bind_recombinase_dom"/>
</dbReference>
<dbReference type="InterPro" id="IPR036162">
    <property type="entry name" value="Resolvase-like_N_sf"/>
</dbReference>
<name>A0AAW4W3K5_9FIRM</name>
<dbReference type="InterPro" id="IPR050639">
    <property type="entry name" value="SSR_resolvase"/>
</dbReference>
<dbReference type="InterPro" id="IPR006119">
    <property type="entry name" value="Resolv_N"/>
</dbReference>
<dbReference type="SMART" id="SM00857">
    <property type="entry name" value="Resolvase"/>
    <property type="match status" value="1"/>
</dbReference>
<dbReference type="PROSITE" id="PS51737">
    <property type="entry name" value="RECOMBINASE_DNA_BIND"/>
    <property type="match status" value="1"/>
</dbReference>
<gene>
    <name evidence="4" type="ORF">LKD22_10545</name>
</gene>
<feature type="coiled-coil region" evidence="1">
    <location>
        <begin position="446"/>
        <end position="490"/>
    </location>
</feature>
<dbReference type="PROSITE" id="PS51736">
    <property type="entry name" value="RECOMBINASES_3"/>
    <property type="match status" value="1"/>
</dbReference>
<dbReference type="Gene3D" id="3.40.50.1390">
    <property type="entry name" value="Resolvase, N-terminal catalytic domain"/>
    <property type="match status" value="1"/>
</dbReference>
<feature type="domain" description="Recombinase" evidence="3">
    <location>
        <begin position="177"/>
        <end position="305"/>
    </location>
</feature>
<dbReference type="GeneID" id="98659139"/>